<evidence type="ECO:0000256" key="4">
    <source>
        <dbReference type="ARBA" id="ARBA00022692"/>
    </source>
</evidence>
<organism evidence="9 10">
    <name type="scientific">Sporosarcina aquimarina</name>
    <dbReference type="NCBI Taxonomy" id="114975"/>
    <lineage>
        <taxon>Bacteria</taxon>
        <taxon>Bacillati</taxon>
        <taxon>Bacillota</taxon>
        <taxon>Bacilli</taxon>
        <taxon>Bacillales</taxon>
        <taxon>Caryophanaceae</taxon>
        <taxon>Sporosarcina</taxon>
    </lineage>
</organism>
<keyword evidence="4 7" id="KW-0812">Transmembrane</keyword>
<evidence type="ECO:0000256" key="6">
    <source>
        <dbReference type="ARBA" id="ARBA00023136"/>
    </source>
</evidence>
<dbReference type="InterPro" id="IPR051311">
    <property type="entry name" value="DedA_domain"/>
</dbReference>
<reference evidence="9 10" key="1">
    <citation type="submission" date="2023-06" db="EMBL/GenBank/DDBJ databases">
        <title>Sporosarcina sp. nov., isolated from Korean traditional fermented seafood 'Jeotgal'.</title>
        <authorList>
            <person name="Yang A.-I."/>
            <person name="Shin N.-R."/>
        </authorList>
    </citation>
    <scope>NUCLEOTIDE SEQUENCE [LARGE SCALE GENOMIC DNA]</scope>
    <source>
        <strain evidence="9 10">KCTC3840</strain>
    </source>
</reference>
<feature type="transmembrane region" description="Helical" evidence="7">
    <location>
        <begin position="137"/>
        <end position="159"/>
    </location>
</feature>
<evidence type="ECO:0000313" key="9">
    <source>
        <dbReference type="EMBL" id="MDW0108511.1"/>
    </source>
</evidence>
<evidence type="ECO:0000256" key="5">
    <source>
        <dbReference type="ARBA" id="ARBA00022989"/>
    </source>
</evidence>
<comment type="caution">
    <text evidence="9">The sequence shown here is derived from an EMBL/GenBank/DDBJ whole genome shotgun (WGS) entry which is preliminary data.</text>
</comment>
<feature type="transmembrane region" description="Helical" evidence="7">
    <location>
        <begin position="50"/>
        <end position="71"/>
    </location>
</feature>
<dbReference type="RefSeq" id="WP_317933700.1">
    <property type="nucleotide sequence ID" value="NZ_JAUBDH010000001.1"/>
</dbReference>
<evidence type="ECO:0000256" key="2">
    <source>
        <dbReference type="ARBA" id="ARBA00010792"/>
    </source>
</evidence>
<evidence type="ECO:0000256" key="7">
    <source>
        <dbReference type="SAM" id="Phobius"/>
    </source>
</evidence>
<keyword evidence="10" id="KW-1185">Reference proteome</keyword>
<dbReference type="InterPro" id="IPR032816">
    <property type="entry name" value="VTT_dom"/>
</dbReference>
<keyword evidence="5 7" id="KW-1133">Transmembrane helix</keyword>
<dbReference type="Proteomes" id="UP001280629">
    <property type="component" value="Unassembled WGS sequence"/>
</dbReference>
<accession>A0ABU4FUW4</accession>
<protein>
    <submittedName>
        <fullName evidence="9">DedA family protein</fullName>
    </submittedName>
</protein>
<evidence type="ECO:0000256" key="3">
    <source>
        <dbReference type="ARBA" id="ARBA00022475"/>
    </source>
</evidence>
<proteinExistence type="inferred from homology"/>
<dbReference type="Pfam" id="PF09335">
    <property type="entry name" value="VTT_dom"/>
    <property type="match status" value="1"/>
</dbReference>
<feature type="domain" description="VTT" evidence="8">
    <location>
        <begin position="30"/>
        <end position="159"/>
    </location>
</feature>
<dbReference type="EMBL" id="JAUBDH010000001">
    <property type="protein sequence ID" value="MDW0108511.1"/>
    <property type="molecule type" value="Genomic_DNA"/>
</dbReference>
<feature type="transmembrane region" description="Helical" evidence="7">
    <location>
        <begin position="12"/>
        <end position="30"/>
    </location>
</feature>
<evidence type="ECO:0000256" key="1">
    <source>
        <dbReference type="ARBA" id="ARBA00004651"/>
    </source>
</evidence>
<sequence>MDGWIMDTLAKYGYFGVFALILIENIFPPIPSELILTFSGFLVVSHGLSMGWMITAATAGSVIGAMFLYGIGMFLDVPRLESLTDRYGRWLRLKRKDIRRADAWFHKHGPWTVLICRVIPLVRSLISIPAGMSGMNFPLFIVLTALGSLVWNSILIYLGVKLGTHFESVLRYMDIYSNVVYILIGIGGVVVWSKYVTFRRKRV</sequence>
<feature type="transmembrane region" description="Helical" evidence="7">
    <location>
        <begin position="179"/>
        <end position="198"/>
    </location>
</feature>
<comment type="similarity">
    <text evidence="2">Belongs to the DedA family.</text>
</comment>
<keyword evidence="3" id="KW-1003">Cell membrane</keyword>
<evidence type="ECO:0000313" key="10">
    <source>
        <dbReference type="Proteomes" id="UP001280629"/>
    </source>
</evidence>
<evidence type="ECO:0000259" key="8">
    <source>
        <dbReference type="Pfam" id="PF09335"/>
    </source>
</evidence>
<keyword evidence="6 7" id="KW-0472">Membrane</keyword>
<dbReference type="PANTHER" id="PTHR42709:SF6">
    <property type="entry name" value="UNDECAPRENYL PHOSPHATE TRANSPORTER A"/>
    <property type="match status" value="1"/>
</dbReference>
<comment type="subcellular location">
    <subcellularLocation>
        <location evidence="1">Cell membrane</location>
        <topology evidence="1">Multi-pass membrane protein</topology>
    </subcellularLocation>
</comment>
<name>A0ABU4FUW4_9BACL</name>
<dbReference type="PANTHER" id="PTHR42709">
    <property type="entry name" value="ALKALINE PHOSPHATASE LIKE PROTEIN"/>
    <property type="match status" value="1"/>
</dbReference>
<gene>
    <name evidence="9" type="ORF">QT716_00450</name>
</gene>